<evidence type="ECO:0008006" key="3">
    <source>
        <dbReference type="Google" id="ProtNLM"/>
    </source>
</evidence>
<evidence type="ECO:0000313" key="2">
    <source>
        <dbReference type="Proteomes" id="UP000252706"/>
    </source>
</evidence>
<protein>
    <recommendedName>
        <fullName evidence="3">Sulfotransferase domain-containing protein</fullName>
    </recommendedName>
</protein>
<dbReference type="EMBL" id="QOCE01000039">
    <property type="protein sequence ID" value="RBW52441.1"/>
    <property type="molecule type" value="Genomic_DNA"/>
</dbReference>
<dbReference type="RefSeq" id="WP_113824696.1">
    <property type="nucleotide sequence ID" value="NZ_QOCE01000039.1"/>
</dbReference>
<dbReference type="SUPFAM" id="SSF52540">
    <property type="entry name" value="P-loop containing nucleoside triphosphate hydrolases"/>
    <property type="match status" value="1"/>
</dbReference>
<gene>
    <name evidence="1" type="ORF">DS909_17120</name>
</gene>
<dbReference type="Proteomes" id="UP000252706">
    <property type="component" value="Unassembled WGS sequence"/>
</dbReference>
<name>A0A366WUI2_9RHOB</name>
<proteinExistence type="predicted"/>
<comment type="caution">
    <text evidence="1">The sequence shown here is derived from an EMBL/GenBank/DDBJ whole genome shotgun (WGS) entry which is preliminary data.</text>
</comment>
<sequence>MARVVLHIGTYKTGTTYLQTLCHLNRAQLAQAGVIYPPCGDGYAQHGLAALWLDVPDAVASAQQAGGAQALWQTLTDRYARAPGTLFLSSELFSHWGRSRIDLADLASRLSAFEDICLVYSLRQQADLAQSIWLQAAKFKSPRPIHRFVRKAFERRQIEDVRLDHASVHETLLGHFSHSQIKLVDYHQASRSPGGIGQTFLDLLDAGLDVSQLTPPPPESVNTSPAPLTYWVATQITRGQQQPSEKLIRLVHQALGLEQGQPTSLLARYEYQKFQSRFGPGNAALVARVQNTQPGFSFAEGSVPKGMMFRDDVTQAHWAEIAALLYNERAQEVSFLERLRKRWRLG</sequence>
<dbReference type="Gene3D" id="3.40.50.300">
    <property type="entry name" value="P-loop containing nucleotide triphosphate hydrolases"/>
    <property type="match status" value="1"/>
</dbReference>
<organism evidence="1 2">
    <name type="scientific">Phaeobacter gallaeciensis</name>
    <dbReference type="NCBI Taxonomy" id="60890"/>
    <lineage>
        <taxon>Bacteria</taxon>
        <taxon>Pseudomonadati</taxon>
        <taxon>Pseudomonadota</taxon>
        <taxon>Alphaproteobacteria</taxon>
        <taxon>Rhodobacterales</taxon>
        <taxon>Roseobacteraceae</taxon>
        <taxon>Phaeobacter</taxon>
    </lineage>
</organism>
<evidence type="ECO:0000313" key="1">
    <source>
        <dbReference type="EMBL" id="RBW52441.1"/>
    </source>
</evidence>
<reference evidence="1 2" key="1">
    <citation type="submission" date="2018-07" db="EMBL/GenBank/DDBJ databases">
        <title>Modular assembly of carbohydrate-degrading microbial communities in the ocean.</title>
        <authorList>
            <person name="Enke T.N."/>
            <person name="Datta M.S."/>
            <person name="Schwartzman J.A."/>
            <person name="Cermak N."/>
            <person name="Schmitz D.A."/>
            <person name="Barrere J."/>
            <person name="Cordero O.X."/>
        </authorList>
    </citation>
    <scope>NUCLEOTIDE SEQUENCE [LARGE SCALE GENOMIC DNA]</scope>
    <source>
        <strain evidence="1 2">C3M10</strain>
    </source>
</reference>
<accession>A0A366WUI2</accession>
<dbReference type="InterPro" id="IPR027417">
    <property type="entry name" value="P-loop_NTPase"/>
</dbReference>
<dbReference type="AlphaFoldDB" id="A0A366WUI2"/>
<dbReference type="OrthoDB" id="547419at2"/>